<keyword evidence="4" id="KW-0659">Purine metabolism</keyword>
<evidence type="ECO:0000256" key="2">
    <source>
        <dbReference type="ARBA" id="ARBA00004754"/>
    </source>
</evidence>
<feature type="domain" description="Oxo-4-hydroxy-4-carboxy-5-ureidoimidazoline decarboxylase" evidence="8">
    <location>
        <begin position="17"/>
        <end position="91"/>
    </location>
</feature>
<evidence type="ECO:0000256" key="6">
    <source>
        <dbReference type="ARBA" id="ARBA00023239"/>
    </source>
</evidence>
<dbReference type="RefSeq" id="WP_344916418.1">
    <property type="nucleotide sequence ID" value="NZ_BAABAQ010000002.1"/>
</dbReference>
<evidence type="ECO:0000313" key="9">
    <source>
        <dbReference type="EMBL" id="GAA4185281.1"/>
    </source>
</evidence>
<dbReference type="InterPro" id="IPR018020">
    <property type="entry name" value="OHCU_decarboxylase"/>
</dbReference>
<proteinExistence type="predicted"/>
<dbReference type="PANTHER" id="PTHR43466">
    <property type="entry name" value="2-OXO-4-HYDROXY-4-CARBOXY-5-UREIDOIMIDAZOLINE DECARBOXYLASE-RELATED"/>
    <property type="match status" value="1"/>
</dbReference>
<evidence type="ECO:0000256" key="1">
    <source>
        <dbReference type="ARBA" id="ARBA00001163"/>
    </source>
</evidence>
<evidence type="ECO:0000256" key="7">
    <source>
        <dbReference type="SAM" id="MobiDB-lite"/>
    </source>
</evidence>
<feature type="domain" description="Oxo-4-hydroxy-4-carboxy-5-ureidoimidazoline decarboxylase" evidence="8">
    <location>
        <begin position="127"/>
        <end position="211"/>
    </location>
</feature>
<comment type="caution">
    <text evidence="9">The sequence shown here is derived from an EMBL/GenBank/DDBJ whole genome shotgun (WGS) entry which is preliminary data.</text>
</comment>
<keyword evidence="5" id="KW-0210">Decarboxylase</keyword>
<gene>
    <name evidence="9" type="primary">uraD</name>
    <name evidence="9" type="ORF">GCM10022252_15470</name>
</gene>
<sequence length="218" mass="23185">MPKVNSAPPVRGLAAFNALGAEEAETGLLACCACRAFAREMAASRPYRDLDRLAEVAEAAVLGLDWSGVSEALAAHPRIGEPPRAAESSREGGPVAGSAPHGHSGHPEPVTGSEPPGRSEIHPEGHSEREAAWSRGEQAGVGTAGREVLDRLAEGNRAYERRFGHIYLICATGLSAEEMLARLTERLGNDEDTERDVVRTELAKITRLRLAKLLEAAP</sequence>
<evidence type="ECO:0000256" key="4">
    <source>
        <dbReference type="ARBA" id="ARBA00022631"/>
    </source>
</evidence>
<feature type="region of interest" description="Disordered" evidence="7">
    <location>
        <begin position="79"/>
        <end position="140"/>
    </location>
</feature>
<name>A0ABP8AK06_9ACTN</name>
<comment type="pathway">
    <text evidence="2">Purine metabolism; urate degradation; (S)-allantoin from urate: step 3/3.</text>
</comment>
<dbReference type="EMBL" id="BAABAQ010000002">
    <property type="protein sequence ID" value="GAA4185281.1"/>
    <property type="molecule type" value="Genomic_DNA"/>
</dbReference>
<keyword evidence="10" id="KW-1185">Reference proteome</keyword>
<keyword evidence="6" id="KW-0456">Lyase</keyword>
<accession>A0ABP8AK06</accession>
<evidence type="ECO:0000313" key="10">
    <source>
        <dbReference type="Proteomes" id="UP001501251"/>
    </source>
</evidence>
<dbReference type="Proteomes" id="UP001501251">
    <property type="component" value="Unassembled WGS sequence"/>
</dbReference>
<evidence type="ECO:0000256" key="3">
    <source>
        <dbReference type="ARBA" id="ARBA00012257"/>
    </source>
</evidence>
<dbReference type="EC" id="4.1.1.97" evidence="3"/>
<dbReference type="Gene3D" id="1.10.3330.10">
    <property type="entry name" value="Oxo-4-hydroxy-4-carboxy-5-ureidoimidazoline decarboxylase"/>
    <property type="match status" value="1"/>
</dbReference>
<protein>
    <recommendedName>
        <fullName evidence="3">2-oxo-4-hydroxy-4-carboxy-5-ureidoimidazoline decarboxylase</fullName>
        <ecNumber evidence="3">4.1.1.97</ecNumber>
    </recommendedName>
</protein>
<dbReference type="InterPro" id="IPR036778">
    <property type="entry name" value="OHCU_decarboxylase_sf"/>
</dbReference>
<dbReference type="SUPFAM" id="SSF158694">
    <property type="entry name" value="UraD-Like"/>
    <property type="match status" value="2"/>
</dbReference>
<organism evidence="9 10">
    <name type="scientific">Streptosporangium oxazolinicum</name>
    <dbReference type="NCBI Taxonomy" id="909287"/>
    <lineage>
        <taxon>Bacteria</taxon>
        <taxon>Bacillati</taxon>
        <taxon>Actinomycetota</taxon>
        <taxon>Actinomycetes</taxon>
        <taxon>Streptosporangiales</taxon>
        <taxon>Streptosporangiaceae</taxon>
        <taxon>Streptosporangium</taxon>
    </lineage>
</organism>
<dbReference type="PANTHER" id="PTHR43466:SF1">
    <property type="entry name" value="2-OXO-4-HYDROXY-4-CARBOXY-5-UREIDOIMIDAZOLINE DECARBOXYLASE-RELATED"/>
    <property type="match status" value="1"/>
</dbReference>
<feature type="compositionally biased region" description="Basic and acidic residues" evidence="7">
    <location>
        <begin position="117"/>
        <end position="132"/>
    </location>
</feature>
<dbReference type="Pfam" id="PF09349">
    <property type="entry name" value="OHCU_decarbox"/>
    <property type="match status" value="2"/>
</dbReference>
<evidence type="ECO:0000259" key="8">
    <source>
        <dbReference type="Pfam" id="PF09349"/>
    </source>
</evidence>
<evidence type="ECO:0000256" key="5">
    <source>
        <dbReference type="ARBA" id="ARBA00022793"/>
    </source>
</evidence>
<reference evidence="10" key="1">
    <citation type="journal article" date="2019" name="Int. J. Syst. Evol. Microbiol.">
        <title>The Global Catalogue of Microorganisms (GCM) 10K type strain sequencing project: providing services to taxonomists for standard genome sequencing and annotation.</title>
        <authorList>
            <consortium name="The Broad Institute Genomics Platform"/>
            <consortium name="The Broad Institute Genome Sequencing Center for Infectious Disease"/>
            <person name="Wu L."/>
            <person name="Ma J."/>
        </authorList>
    </citation>
    <scope>NUCLEOTIDE SEQUENCE [LARGE SCALE GENOMIC DNA]</scope>
    <source>
        <strain evidence="10">JCM 17388</strain>
    </source>
</reference>
<comment type="catalytic activity">
    <reaction evidence="1">
        <text>5-hydroxy-2-oxo-4-ureido-2,5-dihydro-1H-imidazole-5-carboxylate + H(+) = (S)-allantoin + CO2</text>
        <dbReference type="Rhea" id="RHEA:26301"/>
        <dbReference type="ChEBI" id="CHEBI:15378"/>
        <dbReference type="ChEBI" id="CHEBI:15678"/>
        <dbReference type="ChEBI" id="CHEBI:16526"/>
        <dbReference type="ChEBI" id="CHEBI:58639"/>
        <dbReference type="EC" id="4.1.1.97"/>
    </reaction>
</comment>